<keyword evidence="2" id="KW-1185">Reference proteome</keyword>
<dbReference type="Proteomes" id="UP001145114">
    <property type="component" value="Unassembled WGS sequence"/>
</dbReference>
<organism evidence="1 2">
    <name type="scientific">Spiromyces aspiralis</name>
    <dbReference type="NCBI Taxonomy" id="68401"/>
    <lineage>
        <taxon>Eukaryota</taxon>
        <taxon>Fungi</taxon>
        <taxon>Fungi incertae sedis</taxon>
        <taxon>Zoopagomycota</taxon>
        <taxon>Kickxellomycotina</taxon>
        <taxon>Kickxellomycetes</taxon>
        <taxon>Kickxellales</taxon>
        <taxon>Kickxellaceae</taxon>
        <taxon>Spiromyces</taxon>
    </lineage>
</organism>
<dbReference type="EMBL" id="JAMZIH010000742">
    <property type="protein sequence ID" value="KAJ1678923.1"/>
    <property type="molecule type" value="Genomic_DNA"/>
</dbReference>
<reference evidence="1" key="1">
    <citation type="submission" date="2022-06" db="EMBL/GenBank/DDBJ databases">
        <title>Phylogenomic reconstructions and comparative analyses of Kickxellomycotina fungi.</title>
        <authorList>
            <person name="Reynolds N.K."/>
            <person name="Stajich J.E."/>
            <person name="Barry K."/>
            <person name="Grigoriev I.V."/>
            <person name="Crous P."/>
            <person name="Smith M.E."/>
        </authorList>
    </citation>
    <scope>NUCLEOTIDE SEQUENCE</scope>
    <source>
        <strain evidence="1">RSA 2271</strain>
    </source>
</reference>
<feature type="non-terminal residue" evidence="1">
    <location>
        <position position="1"/>
    </location>
</feature>
<protein>
    <submittedName>
        <fullName evidence="1">Oligosaccharyl transferase glycoprotein complex, beta subunit</fullName>
    </submittedName>
</protein>
<sequence length="409" mass="44588">SFGKRLGLAEFIRFTNDGGNMLVAADERMSDFHASLAKQFGIDFGSQGNARSRVVDHRYYNHLGSADHAVVAVPIDPTRHPAIIGPAGGGDNGDSGVVLFSGAGHSYDPNRPSLFAVLVGRPTTYIRQDPASPLLAGGRLALASVHQARNNARTGFVGSTKLFTDELVNQNVSIPVSDTSSKPARLGKSANSAFIDELLRWVFQEKSVLKITNVVHRKQGGAEQPNHYIERDRMHYQVDISEYDGDRWRPFEANDVQFEAIMLDPYIRVTLNRTATASPASMGYAGDIHLPDKTGTFTFLTQYNRPGYTFIEDRRIVPIHQLRHDEHARFLSAAYPYYTSSLSSALGFVALCVLFLYYRDPSDSVAVAKRHAATGGDPGKSHASNSGSGAVATGSANTAPKYNKAKKKN</sequence>
<gene>
    <name evidence="1" type="primary">WBP1_1</name>
    <name evidence="1" type="ORF">EV182_003079</name>
</gene>
<evidence type="ECO:0000313" key="2">
    <source>
        <dbReference type="Proteomes" id="UP001145114"/>
    </source>
</evidence>
<comment type="caution">
    <text evidence="1">The sequence shown here is derived from an EMBL/GenBank/DDBJ whole genome shotgun (WGS) entry which is preliminary data.</text>
</comment>
<name>A0ACC1HV08_9FUNG</name>
<keyword evidence="1" id="KW-0808">Transferase</keyword>
<proteinExistence type="predicted"/>
<evidence type="ECO:0000313" key="1">
    <source>
        <dbReference type="EMBL" id="KAJ1678923.1"/>
    </source>
</evidence>
<accession>A0ACC1HV08</accession>